<protein>
    <submittedName>
        <fullName evidence="1">EF-hand domain-containing family member B</fullName>
    </submittedName>
</protein>
<sequence>MANAGKFVDRFPGIRTAGVSFPGAKEGVAECMTFPITIADVAEAISHRLPKKVCENRKEGLPNDIIYRHYNTNVKDILEADMKTGFEAFRAELRETAYKSYWRDEVGKIPDQVPNLPVGMDPENTTFGSKPQKATTAAELINPKKCRALINYESSVGHDLYCRSHNSYEPGEQKRVMDPPVPQNMTFGVKNVVDNTGRHVKTLLQWIDQSIISMTSRSMAEYKDLLYYPLGKGRVRTGVPVGITKETTFGKPSHHGEQAVLKDRDKMLPLQVA</sequence>
<accession>A0A0A9YXU7</accession>
<name>A0A0A9YXU7_LYGHE</name>
<evidence type="ECO:0000313" key="2">
    <source>
        <dbReference type="EMBL" id="JAG52269.1"/>
    </source>
</evidence>
<organism evidence="1">
    <name type="scientific">Lygus hesperus</name>
    <name type="common">Western plant bug</name>
    <dbReference type="NCBI Taxonomy" id="30085"/>
    <lineage>
        <taxon>Eukaryota</taxon>
        <taxon>Metazoa</taxon>
        <taxon>Ecdysozoa</taxon>
        <taxon>Arthropoda</taxon>
        <taxon>Hexapoda</taxon>
        <taxon>Insecta</taxon>
        <taxon>Pterygota</taxon>
        <taxon>Neoptera</taxon>
        <taxon>Paraneoptera</taxon>
        <taxon>Hemiptera</taxon>
        <taxon>Heteroptera</taxon>
        <taxon>Panheteroptera</taxon>
        <taxon>Cimicomorpha</taxon>
        <taxon>Miridae</taxon>
        <taxon>Mirini</taxon>
        <taxon>Lygus</taxon>
    </lineage>
</organism>
<dbReference type="EMBL" id="GBRD01013557">
    <property type="protein sequence ID" value="JAG52269.1"/>
    <property type="molecule type" value="Transcribed_RNA"/>
</dbReference>
<evidence type="ECO:0000313" key="1">
    <source>
        <dbReference type="EMBL" id="JAG34390.1"/>
    </source>
</evidence>
<gene>
    <name evidence="1" type="primary">EFHB</name>
    <name evidence="1" type="ORF">CM83_99990</name>
</gene>
<dbReference type="EMBL" id="GBHO01009214">
    <property type="protein sequence ID" value="JAG34390.1"/>
    <property type="molecule type" value="Transcribed_RNA"/>
</dbReference>
<reference evidence="1" key="1">
    <citation type="journal article" date="2014" name="PLoS ONE">
        <title>Transcriptome-Based Identification of ABC Transporters in the Western Tarnished Plant Bug Lygus hesperus.</title>
        <authorList>
            <person name="Hull J.J."/>
            <person name="Chaney K."/>
            <person name="Geib S.M."/>
            <person name="Fabrick J.A."/>
            <person name="Brent C.S."/>
            <person name="Walsh D."/>
            <person name="Lavine L.C."/>
        </authorList>
    </citation>
    <scope>NUCLEOTIDE SEQUENCE</scope>
</reference>
<reference evidence="2" key="3">
    <citation type="submission" date="2014-09" db="EMBL/GenBank/DDBJ databases">
        <authorList>
            <person name="Magalhaes I.L.F."/>
            <person name="Oliveira U."/>
            <person name="Santos F.R."/>
            <person name="Vidigal T.H.D.A."/>
            <person name="Brescovit A.D."/>
            <person name="Santos A.J."/>
        </authorList>
    </citation>
    <scope>NUCLEOTIDE SEQUENCE</scope>
</reference>
<proteinExistence type="predicted"/>
<reference evidence="1" key="2">
    <citation type="submission" date="2014-07" db="EMBL/GenBank/DDBJ databases">
        <authorList>
            <person name="Hull J."/>
        </authorList>
    </citation>
    <scope>NUCLEOTIDE SEQUENCE</scope>
</reference>
<dbReference type="AlphaFoldDB" id="A0A0A9YXU7"/>